<organism evidence="3">
    <name type="scientific">Drosophila melanogaster</name>
    <name type="common">Fruit fly</name>
    <dbReference type="NCBI Taxonomy" id="7227"/>
    <lineage>
        <taxon>Eukaryota</taxon>
        <taxon>Metazoa</taxon>
        <taxon>Ecdysozoa</taxon>
        <taxon>Arthropoda</taxon>
        <taxon>Hexapoda</taxon>
        <taxon>Insecta</taxon>
        <taxon>Pterygota</taxon>
        <taxon>Neoptera</taxon>
        <taxon>Endopterygota</taxon>
        <taxon>Diptera</taxon>
        <taxon>Brachycera</taxon>
        <taxon>Muscomorpha</taxon>
        <taxon>Ephydroidea</taxon>
        <taxon>Drosophilidae</taxon>
        <taxon>Drosophila</taxon>
        <taxon>Sophophora</taxon>
    </lineage>
</organism>
<evidence type="ECO:0000256" key="2">
    <source>
        <dbReference type="SAM" id="Phobius"/>
    </source>
</evidence>
<sequence length="208" mass="23612">SGRPAPNPKNLEIQHLGNTDYNWIQPRTMSQLMEMTRHVTSWLGWTPTPTCDVAEEEEPLQESSGIVTVLVLYLGMAGIFAALSLCTTTSDDQVRARAKRELMAMERRQLQRLERQGRATGLTLLPNWTTAMPSLIREVAAPRPSVIQLEEQRLRMRLLQLTDQKEQEEHDSQDWHDAVDAPEEEQATSCLAPKSQNSTFFDLPLDSE</sequence>
<dbReference type="OrthoDB" id="7864772at2759"/>
<protein>
    <submittedName>
        <fullName evidence="3">FI08047p</fullName>
    </submittedName>
</protein>
<keyword evidence="2" id="KW-1133">Transmembrane helix</keyword>
<feature type="region of interest" description="Disordered" evidence="1">
    <location>
        <begin position="164"/>
        <end position="208"/>
    </location>
</feature>
<evidence type="ECO:0000256" key="1">
    <source>
        <dbReference type="SAM" id="MobiDB-lite"/>
    </source>
</evidence>
<evidence type="ECO:0000313" key="3">
    <source>
        <dbReference type="EMBL" id="ACH92448.1"/>
    </source>
</evidence>
<dbReference type="EMBL" id="BT044383">
    <property type="protein sequence ID" value="ACH92448.1"/>
    <property type="molecule type" value="mRNA"/>
</dbReference>
<dbReference type="AlphaFoldDB" id="B5RJA9"/>
<name>B5RJA9_DROME</name>
<dbReference type="HOGENOM" id="CLU_1497779_0_0_1"/>
<feature type="non-terminal residue" evidence="3">
    <location>
        <position position="1"/>
    </location>
</feature>
<dbReference type="VEuPathDB" id="VectorBase:FBgn0030319"/>
<dbReference type="Bgee" id="FBgn0030319">
    <property type="expression patterns" value="Expressed in mid-late elongation-stage spermatid (Drosophila) in testis and 21 other cell types or tissues"/>
</dbReference>
<keyword evidence="2" id="KW-0812">Transmembrane</keyword>
<gene>
    <name evidence="3" type="primary">CG2533-RA</name>
</gene>
<feature type="transmembrane region" description="Helical" evidence="2">
    <location>
        <begin position="66"/>
        <end position="87"/>
    </location>
</feature>
<accession>B5RJA9</accession>
<reference evidence="3" key="1">
    <citation type="submission" date="2008-09" db="EMBL/GenBank/DDBJ databases">
        <authorList>
            <person name="Carlson J."/>
            <person name="Booth B."/>
            <person name="Frise E."/>
            <person name="Park S."/>
            <person name="Wan K."/>
            <person name="Yu C."/>
            <person name="Celniker S."/>
        </authorList>
    </citation>
    <scope>NUCLEOTIDE SEQUENCE</scope>
</reference>
<dbReference type="ExpressionAtlas" id="B5RJA9">
    <property type="expression patterns" value="baseline and differential"/>
</dbReference>
<keyword evidence="2" id="KW-0472">Membrane</keyword>
<proteinExistence type="evidence at transcript level"/>
<feature type="compositionally biased region" description="Basic and acidic residues" evidence="1">
    <location>
        <begin position="164"/>
        <end position="179"/>
    </location>
</feature>